<gene>
    <name evidence="4" type="ORF">SCL_0928</name>
</gene>
<protein>
    <recommendedName>
        <fullName evidence="3">Type 4 fimbrial biogenesis protein PilX N-terminal domain-containing protein</fullName>
    </recommendedName>
</protein>
<dbReference type="EMBL" id="AP014879">
    <property type="protein sequence ID" value="BAV33245.1"/>
    <property type="molecule type" value="Genomic_DNA"/>
</dbReference>
<name>A0A1B4XEL5_9GAMM</name>
<feature type="domain" description="Type 4 fimbrial biogenesis protein PilX N-terminal" evidence="3">
    <location>
        <begin position="30"/>
        <end position="80"/>
    </location>
</feature>
<evidence type="ECO:0000313" key="5">
    <source>
        <dbReference type="Proteomes" id="UP000243180"/>
    </source>
</evidence>
<keyword evidence="5" id="KW-1185">Reference proteome</keyword>
<dbReference type="KEGG" id="slim:SCL_0928"/>
<dbReference type="AlphaFoldDB" id="A0A1B4XEL5"/>
<evidence type="ECO:0000313" key="4">
    <source>
        <dbReference type="EMBL" id="BAV33245.1"/>
    </source>
</evidence>
<dbReference type="InterPro" id="IPR025746">
    <property type="entry name" value="PilX_N_dom"/>
</dbReference>
<organism evidence="4 5">
    <name type="scientific">Sulfuricaulis limicola</name>
    <dbReference type="NCBI Taxonomy" id="1620215"/>
    <lineage>
        <taxon>Bacteria</taxon>
        <taxon>Pseudomonadati</taxon>
        <taxon>Pseudomonadota</taxon>
        <taxon>Gammaproteobacteria</taxon>
        <taxon>Acidiferrobacterales</taxon>
        <taxon>Acidiferrobacteraceae</taxon>
        <taxon>Sulfuricaulis</taxon>
    </lineage>
</organism>
<proteinExistence type="predicted"/>
<evidence type="ECO:0000259" key="3">
    <source>
        <dbReference type="Pfam" id="PF14341"/>
    </source>
</evidence>
<dbReference type="Proteomes" id="UP000243180">
    <property type="component" value="Chromosome"/>
</dbReference>
<dbReference type="InParanoid" id="A0A1B4XEL5"/>
<feature type="transmembrane region" description="Helical" evidence="2">
    <location>
        <begin position="33"/>
        <end position="52"/>
    </location>
</feature>
<keyword evidence="2" id="KW-1133">Transmembrane helix</keyword>
<dbReference type="RefSeq" id="WP_096360126.1">
    <property type="nucleotide sequence ID" value="NZ_AP014879.1"/>
</dbReference>
<keyword evidence="2" id="KW-0472">Membrane</keyword>
<dbReference type="Pfam" id="PF14341">
    <property type="entry name" value="PilX_N"/>
    <property type="match status" value="1"/>
</dbReference>
<reference evidence="4 5" key="1">
    <citation type="submission" date="2015-05" db="EMBL/GenBank/DDBJ databases">
        <title>Complete genome sequence of a sulfur-oxidizing gammaproteobacterium strain HA5.</title>
        <authorList>
            <person name="Miura A."/>
            <person name="Kojima H."/>
            <person name="Fukui M."/>
        </authorList>
    </citation>
    <scope>NUCLEOTIDE SEQUENCE [LARGE SCALE GENOMIC DNA]</scope>
    <source>
        <strain evidence="4 5">HA5</strain>
    </source>
</reference>
<evidence type="ECO:0000256" key="2">
    <source>
        <dbReference type="SAM" id="Phobius"/>
    </source>
</evidence>
<sequence length="169" mass="17469">MNMPCINSESGSAHGLAKKYLAPVAGRYERGTALIMSLVILMILTILGVTAMSTASLEEKMSGNTQETNKAFEAAESGLNDAMNASGGLDLNTSSSSPKTLSPFSYDSGKSGSATVSTWFVQFTAPKRGSGYGSNFEAANFEQASTGTTTVGAKAVVHQGVAQIVPKSN</sequence>
<feature type="compositionally biased region" description="Low complexity" evidence="1">
    <location>
        <begin position="93"/>
        <end position="102"/>
    </location>
</feature>
<dbReference type="OrthoDB" id="5298746at2"/>
<keyword evidence="2" id="KW-0812">Transmembrane</keyword>
<accession>A0A1B4XEL5</accession>
<feature type="region of interest" description="Disordered" evidence="1">
    <location>
        <begin position="83"/>
        <end position="102"/>
    </location>
</feature>
<evidence type="ECO:0000256" key="1">
    <source>
        <dbReference type="SAM" id="MobiDB-lite"/>
    </source>
</evidence>